<protein>
    <submittedName>
        <fullName evidence="2">Uncharacterized protein</fullName>
    </submittedName>
</protein>
<organism evidence="2 3">
    <name type="scientific">Pleuronectes platessa</name>
    <name type="common">European plaice</name>
    <dbReference type="NCBI Taxonomy" id="8262"/>
    <lineage>
        <taxon>Eukaryota</taxon>
        <taxon>Metazoa</taxon>
        <taxon>Chordata</taxon>
        <taxon>Craniata</taxon>
        <taxon>Vertebrata</taxon>
        <taxon>Euteleostomi</taxon>
        <taxon>Actinopterygii</taxon>
        <taxon>Neopterygii</taxon>
        <taxon>Teleostei</taxon>
        <taxon>Neoteleostei</taxon>
        <taxon>Acanthomorphata</taxon>
        <taxon>Carangaria</taxon>
        <taxon>Pleuronectiformes</taxon>
        <taxon>Pleuronectoidei</taxon>
        <taxon>Pleuronectidae</taxon>
        <taxon>Pleuronectes</taxon>
    </lineage>
</organism>
<dbReference type="AlphaFoldDB" id="A0A9N7V221"/>
<sequence length="204" mass="22259">MAHKMGVFVGGLCVWDRKGRPYPGSPGKCQAVDWQRMKDRGRTRGGKKGWGGAFEKKSINTVFKPQQHTISHQANKSTGDLRVNVSTLQRHWTENAEVSVWGESNLLTTVVSRNKPGCPWERPKPASGQGRTDRGRKGGLKERFIKATVQSCPGDFLHSVSQVAYGDTDEGREGRNELGDASCPPAAPSELSSLVPRSPPPVTP</sequence>
<comment type="caution">
    <text evidence="2">The sequence shown here is derived from an EMBL/GenBank/DDBJ whole genome shotgun (WGS) entry which is preliminary data.</text>
</comment>
<gene>
    <name evidence="2" type="ORF">PLEPLA_LOCUS31736</name>
</gene>
<dbReference type="EMBL" id="CADEAL010003268">
    <property type="protein sequence ID" value="CAB1444020.1"/>
    <property type="molecule type" value="Genomic_DNA"/>
</dbReference>
<proteinExistence type="predicted"/>
<evidence type="ECO:0000256" key="1">
    <source>
        <dbReference type="SAM" id="MobiDB-lite"/>
    </source>
</evidence>
<evidence type="ECO:0000313" key="3">
    <source>
        <dbReference type="Proteomes" id="UP001153269"/>
    </source>
</evidence>
<feature type="region of interest" description="Disordered" evidence="1">
    <location>
        <begin position="114"/>
        <end position="138"/>
    </location>
</feature>
<accession>A0A9N7V221</accession>
<feature type="compositionally biased region" description="Basic and acidic residues" evidence="1">
    <location>
        <begin position="169"/>
        <end position="178"/>
    </location>
</feature>
<feature type="region of interest" description="Disordered" evidence="1">
    <location>
        <begin position="163"/>
        <end position="204"/>
    </location>
</feature>
<keyword evidence="3" id="KW-1185">Reference proteome</keyword>
<dbReference type="Proteomes" id="UP001153269">
    <property type="component" value="Unassembled WGS sequence"/>
</dbReference>
<evidence type="ECO:0000313" key="2">
    <source>
        <dbReference type="EMBL" id="CAB1444020.1"/>
    </source>
</evidence>
<name>A0A9N7V221_PLEPL</name>
<reference evidence="2" key="1">
    <citation type="submission" date="2020-03" db="EMBL/GenBank/DDBJ databases">
        <authorList>
            <person name="Weist P."/>
        </authorList>
    </citation>
    <scope>NUCLEOTIDE SEQUENCE</scope>
</reference>